<keyword evidence="1" id="KW-0482">Metalloprotease</keyword>
<evidence type="ECO:0000256" key="1">
    <source>
        <dbReference type="PIRNR" id="PIRNR012702"/>
    </source>
</evidence>
<name>A0A6M7U125_RHILI</name>
<dbReference type="RefSeq" id="WP_065005244.1">
    <property type="nucleotide sequence ID" value="NZ_CP033334.1"/>
</dbReference>
<dbReference type="GO" id="GO:0006508">
    <property type="term" value="P:proteolysis"/>
    <property type="evidence" value="ECO:0007669"/>
    <property type="project" value="UniProtKB-KW"/>
</dbReference>
<evidence type="ECO:0000313" key="4">
    <source>
        <dbReference type="EMBL" id="OBQ66542.1"/>
    </source>
</evidence>
<dbReference type="GO" id="GO:0046872">
    <property type="term" value="F:metal ion binding"/>
    <property type="evidence" value="ECO:0007669"/>
    <property type="project" value="UniProtKB-KW"/>
</dbReference>
<dbReference type="AlphaFoldDB" id="A0A6M7U125"/>
<dbReference type="InterPro" id="IPR015995">
    <property type="entry name" value="MlrC_N"/>
</dbReference>
<dbReference type="Pfam" id="PF07364">
    <property type="entry name" value="DUF1485"/>
    <property type="match status" value="1"/>
</dbReference>
<reference evidence="4 5" key="1">
    <citation type="submission" date="2016-05" db="EMBL/GenBank/DDBJ databases">
        <authorList>
            <person name="Ramsay J.P."/>
        </authorList>
    </citation>
    <scope>NUCLEOTIDE SEQUENCE [LARGE SCALE GENOMIC DNA]</scope>
    <source>
        <strain evidence="4 5">NZP2042</strain>
    </source>
</reference>
<comment type="similarity">
    <text evidence="1">Belongs to the peptidase M81 family.</text>
</comment>
<evidence type="ECO:0000313" key="5">
    <source>
        <dbReference type="Proteomes" id="UP000093737"/>
    </source>
</evidence>
<dbReference type="InterPro" id="IPR009197">
    <property type="entry name" value="MlrC"/>
</dbReference>
<dbReference type="Pfam" id="PF07171">
    <property type="entry name" value="MlrC_C"/>
    <property type="match status" value="1"/>
</dbReference>
<keyword evidence="1" id="KW-0479">Metal-binding</keyword>
<evidence type="ECO:0000259" key="2">
    <source>
        <dbReference type="Pfam" id="PF07171"/>
    </source>
</evidence>
<dbReference type="InterPro" id="IPR010799">
    <property type="entry name" value="MlrC_C"/>
</dbReference>
<accession>A0A6M7U125</accession>
<evidence type="ECO:0000259" key="3">
    <source>
        <dbReference type="Pfam" id="PF07364"/>
    </source>
</evidence>
<comment type="cofactor">
    <cofactor evidence="1">
        <name>Zn(2+)</name>
        <dbReference type="ChEBI" id="CHEBI:29105"/>
    </cofactor>
    <text evidence="1">Binds 1 zinc ion per subunit.</text>
</comment>
<comment type="function">
    <text evidence="1">Involved in peptidolytic degradation of cyclic heptapeptide hepatotoxin microcystin (MC).</text>
</comment>
<gene>
    <name evidence="4" type="ORF">A8145_29325</name>
</gene>
<comment type="caution">
    <text evidence="4">The sequence shown here is derived from an EMBL/GenBank/DDBJ whole genome shotgun (WGS) entry which is preliminary data.</text>
</comment>
<dbReference type="GO" id="GO:0008237">
    <property type="term" value="F:metallopeptidase activity"/>
    <property type="evidence" value="ECO:0007669"/>
    <property type="project" value="UniProtKB-KW"/>
</dbReference>
<dbReference type="Proteomes" id="UP000093737">
    <property type="component" value="Unassembled WGS sequence"/>
</dbReference>
<keyword evidence="1" id="KW-0378">Hydrolase</keyword>
<feature type="domain" description="Microcystin LR degradation protein MlrC N-terminal" evidence="3">
    <location>
        <begin position="2"/>
        <end position="288"/>
    </location>
</feature>
<sequence>MRIFIAGMDTETNTFAPIPTGYHSFEEMGIARGDATSKALNEPSCQLFVWRQRGEADGHEIVESLCVCAEPGGITIRNVYEQFRDEILDELKAAMPVDCVLLALHGAFVAEGYDDTEGDLLAHVRAVVGPDIPIGAELDLHCHTTQKMVDNATAIVAYKEYPHTDIMDRAGELYRIIVDTVEGKVRPVMALYDCRMISTFRVQEQPMRGFVDGMTAAEAEPGILSVSLGHGFPHGDVEDVGARMLVVTDDDKPLAERTAERFGKQLFALRNDLIPKFLGIDEALDMALAEPHGPVVIADVSDNAGGGAPGDSTYILRRLIERGIGNVASAMYWDPIAYRFCVEAGIGGTINLRVGGKCGVFSGMPVDLRVTVKGLGRELTQLFGTMPWPLGDAAWVTTDGGIDLIINTVRTQVFHPDCMTALGLDPSERRIVIVKSNYHFQAGFAPIAKRILFCAPPGATQPNFAAIPYTKLKTPYWPKVENPFAADAA</sequence>
<dbReference type="PIRSF" id="PIRSF012702">
    <property type="entry name" value="UCP012702"/>
    <property type="match status" value="1"/>
</dbReference>
<feature type="domain" description="Microcystin LR degradation protein MlrC C-terminal" evidence="2">
    <location>
        <begin position="297"/>
        <end position="471"/>
    </location>
</feature>
<dbReference type="EMBL" id="LYTK01000010">
    <property type="protein sequence ID" value="OBQ66542.1"/>
    <property type="molecule type" value="Genomic_DNA"/>
</dbReference>
<protein>
    <recommendedName>
        <fullName evidence="1">Microcystinase C</fullName>
        <shortName evidence="1">MlrC</shortName>
    </recommendedName>
</protein>
<proteinExistence type="inferred from homology"/>
<keyword evidence="1" id="KW-0645">Protease</keyword>
<organism evidence="4 5">
    <name type="scientific">Rhizobium loti</name>
    <name type="common">Mesorhizobium loti</name>
    <dbReference type="NCBI Taxonomy" id="381"/>
    <lineage>
        <taxon>Bacteria</taxon>
        <taxon>Pseudomonadati</taxon>
        <taxon>Pseudomonadota</taxon>
        <taxon>Alphaproteobacteria</taxon>
        <taxon>Hyphomicrobiales</taxon>
        <taxon>Phyllobacteriaceae</taxon>
        <taxon>Mesorhizobium</taxon>
    </lineage>
</organism>